<dbReference type="STRING" id="448386.A0A2V3IRZ6"/>
<dbReference type="CDD" id="cd00081">
    <property type="entry name" value="Hint"/>
    <property type="match status" value="1"/>
</dbReference>
<evidence type="ECO:0000313" key="5">
    <source>
        <dbReference type="Proteomes" id="UP000247409"/>
    </source>
</evidence>
<dbReference type="InterPro" id="IPR052140">
    <property type="entry name" value="Dev_Signal_Hedgehog-like"/>
</dbReference>
<dbReference type="GO" id="GO:0016539">
    <property type="term" value="P:intein-mediated protein splicing"/>
    <property type="evidence" value="ECO:0007669"/>
    <property type="project" value="InterPro"/>
</dbReference>
<dbReference type="Proteomes" id="UP000247409">
    <property type="component" value="Unassembled WGS sequence"/>
</dbReference>
<feature type="domain" description="Hint" evidence="3">
    <location>
        <begin position="270"/>
        <end position="363"/>
    </location>
</feature>
<dbReference type="PANTHER" id="PTHR46706">
    <property type="entry name" value="PROTEIN QUA-1-RELATED"/>
    <property type="match status" value="1"/>
</dbReference>
<dbReference type="EMBL" id="NBIV01000079">
    <property type="protein sequence ID" value="PXF44872.1"/>
    <property type="molecule type" value="Genomic_DNA"/>
</dbReference>
<dbReference type="OrthoDB" id="5539at2759"/>
<dbReference type="SUPFAM" id="SSF51294">
    <property type="entry name" value="Hedgehog/intein (Hint) domain"/>
    <property type="match status" value="1"/>
</dbReference>
<dbReference type="PROSITE" id="PS50817">
    <property type="entry name" value="INTEIN_N_TER"/>
    <property type="match status" value="1"/>
</dbReference>
<proteinExistence type="predicted"/>
<sequence length="448" mass="47735">MHLSAFVVALATCLAAASAASLPFLARQTTPEDAIGRFKRSVFRGGQCFQFVAHNATVDDDLKIAHSVMSIDDIACTGEGAMQVYLDPTEALAQVDSQVSKNLINTISSSVTDALYGVESVARTCGNRRFPPKTLVIIFTPETRVQIGIDSYFATKRYMFIDDPSKDGICQYTAERRPVAAPVSPSPAPSVSASVSPAPTVEATVPSPSPTEEGGAVAPVPVPVPGGEVTPTPTSTPTSAPIFPTEPTVTDTEEPTFTPGDDDDDDDDDPICFPAEATVEMEDGSTKRMDQVQIGDRVKVGYDMFSEVFMFTHKVSKRVSQFVKLDMASGASISATSGHYVYLNGRLAAARTAKVGDVMELGNGARSTVEKVSMVRKSGLYNPQTLHGDIIVNEVRASTFTTAIEAGTAQAMLAPLRMVYDVFGWSTSAFDGGFDMINKLVTKGELVL</sequence>
<dbReference type="Gene3D" id="2.170.16.10">
    <property type="entry name" value="Hedgehog/Intein (Hint) domain"/>
    <property type="match status" value="1"/>
</dbReference>
<evidence type="ECO:0000256" key="1">
    <source>
        <dbReference type="SAM" id="MobiDB-lite"/>
    </source>
</evidence>
<feature type="compositionally biased region" description="Low complexity" evidence="1">
    <location>
        <begin position="180"/>
        <end position="199"/>
    </location>
</feature>
<dbReference type="InterPro" id="IPR003587">
    <property type="entry name" value="Hint_dom_N"/>
</dbReference>
<gene>
    <name evidence="4" type="ORF">BWQ96_05362</name>
</gene>
<keyword evidence="5" id="KW-1185">Reference proteome</keyword>
<feature type="chain" id="PRO_5016134519" evidence="2">
    <location>
        <begin position="20"/>
        <end position="448"/>
    </location>
</feature>
<evidence type="ECO:0000256" key="2">
    <source>
        <dbReference type="SAM" id="SignalP"/>
    </source>
</evidence>
<dbReference type="AlphaFoldDB" id="A0A2V3IRZ6"/>
<comment type="caution">
    <text evidence="4">The sequence shown here is derived from an EMBL/GenBank/DDBJ whole genome shotgun (WGS) entry which is preliminary data.</text>
</comment>
<name>A0A2V3IRZ6_9FLOR</name>
<evidence type="ECO:0000313" key="4">
    <source>
        <dbReference type="EMBL" id="PXF44872.1"/>
    </source>
</evidence>
<feature type="compositionally biased region" description="Low complexity" evidence="1">
    <location>
        <begin position="212"/>
        <end position="259"/>
    </location>
</feature>
<protein>
    <submittedName>
        <fullName evidence="4">Indian hedgehog B protein</fullName>
    </submittedName>
</protein>
<dbReference type="InterPro" id="IPR001767">
    <property type="entry name" value="Hedgehog_Hint"/>
</dbReference>
<evidence type="ECO:0000259" key="3">
    <source>
        <dbReference type="SMART" id="SM00306"/>
    </source>
</evidence>
<dbReference type="InterPro" id="IPR006141">
    <property type="entry name" value="Intein_N"/>
</dbReference>
<dbReference type="GO" id="GO:0016540">
    <property type="term" value="P:protein autoprocessing"/>
    <property type="evidence" value="ECO:0007669"/>
    <property type="project" value="InterPro"/>
</dbReference>
<reference evidence="4 5" key="1">
    <citation type="journal article" date="2018" name="Mol. Biol. Evol.">
        <title>Analysis of the draft genome of the red seaweed Gracilariopsis chorda provides insights into genome size evolution in Rhodophyta.</title>
        <authorList>
            <person name="Lee J."/>
            <person name="Yang E.C."/>
            <person name="Graf L."/>
            <person name="Yang J.H."/>
            <person name="Qiu H."/>
            <person name="Zel Zion U."/>
            <person name="Chan C.X."/>
            <person name="Stephens T.G."/>
            <person name="Weber A.P.M."/>
            <person name="Boo G.H."/>
            <person name="Boo S.M."/>
            <person name="Kim K.M."/>
            <person name="Shin Y."/>
            <person name="Jung M."/>
            <person name="Lee S.J."/>
            <person name="Yim H.S."/>
            <person name="Lee J.H."/>
            <person name="Bhattacharya D."/>
            <person name="Yoon H.S."/>
        </authorList>
    </citation>
    <scope>NUCLEOTIDE SEQUENCE [LARGE SCALE GENOMIC DNA]</scope>
    <source>
        <strain evidence="4 5">SKKU-2015</strain>
        <tissue evidence="4">Whole body</tissue>
    </source>
</reference>
<dbReference type="PANTHER" id="PTHR46706:SF12">
    <property type="entry name" value="PROTEIN QUA-1-RELATED"/>
    <property type="match status" value="1"/>
</dbReference>
<dbReference type="InterPro" id="IPR036844">
    <property type="entry name" value="Hint_dom_sf"/>
</dbReference>
<organism evidence="4 5">
    <name type="scientific">Gracilariopsis chorda</name>
    <dbReference type="NCBI Taxonomy" id="448386"/>
    <lineage>
        <taxon>Eukaryota</taxon>
        <taxon>Rhodophyta</taxon>
        <taxon>Florideophyceae</taxon>
        <taxon>Rhodymeniophycidae</taxon>
        <taxon>Gracilariales</taxon>
        <taxon>Gracilariaceae</taxon>
        <taxon>Gracilariopsis</taxon>
    </lineage>
</organism>
<feature type="region of interest" description="Disordered" evidence="1">
    <location>
        <begin position="180"/>
        <end position="268"/>
    </location>
</feature>
<dbReference type="SMART" id="SM00306">
    <property type="entry name" value="HintN"/>
    <property type="match status" value="1"/>
</dbReference>
<accession>A0A2V3IRZ6</accession>
<dbReference type="Pfam" id="PF01079">
    <property type="entry name" value="Hint"/>
    <property type="match status" value="1"/>
</dbReference>
<keyword evidence="2" id="KW-0732">Signal</keyword>
<feature type="signal peptide" evidence="2">
    <location>
        <begin position="1"/>
        <end position="19"/>
    </location>
</feature>